<dbReference type="SUPFAM" id="SSF53474">
    <property type="entry name" value="alpha/beta-Hydrolases"/>
    <property type="match status" value="1"/>
</dbReference>
<dbReference type="Proteomes" id="UP000016924">
    <property type="component" value="Unassembled WGS sequence"/>
</dbReference>
<evidence type="ECO:0000259" key="3">
    <source>
        <dbReference type="Pfam" id="PF00561"/>
    </source>
</evidence>
<dbReference type="OrthoDB" id="284184at2759"/>
<accession>R7YKQ2</accession>
<dbReference type="OMA" id="PVYFAAC"/>
<dbReference type="InterPro" id="IPR000073">
    <property type="entry name" value="AB_hydrolase_1"/>
</dbReference>
<dbReference type="AlphaFoldDB" id="R7YKQ2"/>
<protein>
    <recommendedName>
        <fullName evidence="3">AB hydrolase-1 domain-containing protein</fullName>
    </recommendedName>
</protein>
<evidence type="ECO:0000256" key="2">
    <source>
        <dbReference type="ARBA" id="ARBA00038334"/>
    </source>
</evidence>
<evidence type="ECO:0000313" key="4">
    <source>
        <dbReference type="EMBL" id="EON62394.1"/>
    </source>
</evidence>
<reference evidence="5" key="1">
    <citation type="submission" date="2012-06" db="EMBL/GenBank/DDBJ databases">
        <title>The genome sequence of Coniosporium apollinis CBS 100218.</title>
        <authorList>
            <consortium name="The Broad Institute Genome Sequencing Platform"/>
            <person name="Cuomo C."/>
            <person name="Gorbushina A."/>
            <person name="Noack S."/>
            <person name="Walker B."/>
            <person name="Young S.K."/>
            <person name="Zeng Q."/>
            <person name="Gargeya S."/>
            <person name="Fitzgerald M."/>
            <person name="Haas B."/>
            <person name="Abouelleil A."/>
            <person name="Alvarado L."/>
            <person name="Arachchi H.M."/>
            <person name="Berlin A.M."/>
            <person name="Chapman S.B."/>
            <person name="Goldberg J."/>
            <person name="Griggs A."/>
            <person name="Gujja S."/>
            <person name="Hansen M."/>
            <person name="Howarth C."/>
            <person name="Imamovic A."/>
            <person name="Larimer J."/>
            <person name="McCowan C."/>
            <person name="Montmayeur A."/>
            <person name="Murphy C."/>
            <person name="Neiman D."/>
            <person name="Pearson M."/>
            <person name="Priest M."/>
            <person name="Roberts A."/>
            <person name="Saif S."/>
            <person name="Shea T."/>
            <person name="Sisk P."/>
            <person name="Sykes S."/>
            <person name="Wortman J."/>
            <person name="Nusbaum C."/>
            <person name="Birren B."/>
        </authorList>
    </citation>
    <scope>NUCLEOTIDE SEQUENCE [LARGE SCALE GENOMIC DNA]</scope>
    <source>
        <strain evidence="5">CBS 100218</strain>
    </source>
</reference>
<name>R7YKQ2_CONA1</name>
<dbReference type="STRING" id="1168221.R7YKQ2"/>
<evidence type="ECO:0000256" key="1">
    <source>
        <dbReference type="ARBA" id="ARBA00022801"/>
    </source>
</evidence>
<comment type="similarity">
    <text evidence="2">Belongs to the AB hydrolase superfamily. Epoxide hydrolase family.</text>
</comment>
<proteinExistence type="inferred from homology"/>
<dbReference type="PANTHER" id="PTHR43329">
    <property type="entry name" value="EPOXIDE HYDROLASE"/>
    <property type="match status" value="1"/>
</dbReference>
<dbReference type="eggNOG" id="KOG4178">
    <property type="taxonomic scope" value="Eukaryota"/>
</dbReference>
<feature type="domain" description="AB hydrolase-1" evidence="3">
    <location>
        <begin position="3"/>
        <end position="287"/>
    </location>
</feature>
<dbReference type="GeneID" id="19898927"/>
<keyword evidence="5" id="KW-1185">Reference proteome</keyword>
<dbReference type="InterPro" id="IPR029058">
    <property type="entry name" value="AB_hydrolase_fold"/>
</dbReference>
<organism evidence="4 5">
    <name type="scientific">Coniosporium apollinis (strain CBS 100218)</name>
    <name type="common">Rock-inhabiting black yeast</name>
    <dbReference type="NCBI Taxonomy" id="1168221"/>
    <lineage>
        <taxon>Eukaryota</taxon>
        <taxon>Fungi</taxon>
        <taxon>Dikarya</taxon>
        <taxon>Ascomycota</taxon>
        <taxon>Pezizomycotina</taxon>
        <taxon>Dothideomycetes</taxon>
        <taxon>Dothideomycetes incertae sedis</taxon>
        <taxon>Coniosporium</taxon>
    </lineage>
</organism>
<dbReference type="Pfam" id="PF00561">
    <property type="entry name" value="Abhydrolase_1"/>
    <property type="match status" value="1"/>
</dbReference>
<dbReference type="InterPro" id="IPR000639">
    <property type="entry name" value="Epox_hydrolase-like"/>
</dbReference>
<dbReference type="HOGENOM" id="CLU_020336_7_0_1"/>
<sequence length="309" mass="34989">MPYILFLHGFPSSHYDWRYQIPFFAERGYGIIAPDLLGYGGTDKPTDPGAYRMRKMSREVAGILDCEGIESVHGVGHDWGSPLLSRMANYFPERFRSYTFIDVGYIDPSTHFNREELEEINAQGLQTLGYAPFGYFFYQADPSSAALIDSHFDSFFTLWYTSAYQPLWITDLTPLGALERWLKADRRAPLGNWTTEEDRETHRRIFIGNGGYQGALKWYTVSFNGLNVAEDNAIPPERALLDKPVLLLAATRNPIGGADFAEALTRPFAPDLRVERLPTGHWIQLEAAYQTNVFLESFFLDVIDGSGAD</sequence>
<dbReference type="GO" id="GO:0016787">
    <property type="term" value="F:hydrolase activity"/>
    <property type="evidence" value="ECO:0007669"/>
    <property type="project" value="UniProtKB-KW"/>
</dbReference>
<dbReference type="Gene3D" id="3.40.50.1820">
    <property type="entry name" value="alpha/beta hydrolase"/>
    <property type="match status" value="1"/>
</dbReference>
<dbReference type="EMBL" id="JH767558">
    <property type="protein sequence ID" value="EON62394.1"/>
    <property type="molecule type" value="Genomic_DNA"/>
</dbReference>
<dbReference type="PRINTS" id="PR00412">
    <property type="entry name" value="EPOXHYDRLASE"/>
</dbReference>
<keyword evidence="1" id="KW-0378">Hydrolase</keyword>
<gene>
    <name evidence="4" type="ORF">W97_01616</name>
</gene>
<evidence type="ECO:0000313" key="5">
    <source>
        <dbReference type="Proteomes" id="UP000016924"/>
    </source>
</evidence>
<dbReference type="RefSeq" id="XP_007777711.1">
    <property type="nucleotide sequence ID" value="XM_007779521.1"/>
</dbReference>